<evidence type="ECO:0000256" key="1">
    <source>
        <dbReference type="SAM" id="MobiDB-lite"/>
    </source>
</evidence>
<accession>A0A9N9EV53</accession>
<comment type="caution">
    <text evidence="2">The sequence shown here is derived from an EMBL/GenBank/DDBJ whole genome shotgun (WGS) entry which is preliminary data.</text>
</comment>
<dbReference type="Proteomes" id="UP000789831">
    <property type="component" value="Unassembled WGS sequence"/>
</dbReference>
<reference evidence="2" key="1">
    <citation type="submission" date="2021-06" db="EMBL/GenBank/DDBJ databases">
        <authorList>
            <person name="Kallberg Y."/>
            <person name="Tangrot J."/>
            <person name="Rosling A."/>
        </authorList>
    </citation>
    <scope>NUCLEOTIDE SEQUENCE</scope>
    <source>
        <strain evidence="2">MT106</strain>
    </source>
</reference>
<protein>
    <submittedName>
        <fullName evidence="2">4183_t:CDS:1</fullName>
    </submittedName>
</protein>
<name>A0A9N9EV53_9GLOM</name>
<dbReference type="EMBL" id="CAJVPL010016466">
    <property type="protein sequence ID" value="CAG8695731.1"/>
    <property type="molecule type" value="Genomic_DNA"/>
</dbReference>
<dbReference type="AlphaFoldDB" id="A0A9N9EV53"/>
<evidence type="ECO:0000313" key="2">
    <source>
        <dbReference type="EMBL" id="CAG8695731.1"/>
    </source>
</evidence>
<evidence type="ECO:0000313" key="3">
    <source>
        <dbReference type="Proteomes" id="UP000789831"/>
    </source>
</evidence>
<gene>
    <name evidence="2" type="ORF">AGERDE_LOCUS13264</name>
</gene>
<feature type="non-terminal residue" evidence="2">
    <location>
        <position position="1"/>
    </location>
</feature>
<feature type="region of interest" description="Disordered" evidence="1">
    <location>
        <begin position="1"/>
        <end position="32"/>
    </location>
</feature>
<dbReference type="OrthoDB" id="2448854at2759"/>
<proteinExistence type="predicted"/>
<sequence length="121" mass="14296">KISAENRSLESRNNLPLQKPEQSDDTVPSSKKEERVLLSIDVEETKSFCMFSNWLNANTKEDIKVFRISKNHPKIKELLKEEKLKKDKWFTIRYGKVDKKTDEGITYDFNEFNQELEIIEA</sequence>
<organism evidence="2 3">
    <name type="scientific">Ambispora gerdemannii</name>
    <dbReference type="NCBI Taxonomy" id="144530"/>
    <lineage>
        <taxon>Eukaryota</taxon>
        <taxon>Fungi</taxon>
        <taxon>Fungi incertae sedis</taxon>
        <taxon>Mucoromycota</taxon>
        <taxon>Glomeromycotina</taxon>
        <taxon>Glomeromycetes</taxon>
        <taxon>Archaeosporales</taxon>
        <taxon>Ambisporaceae</taxon>
        <taxon>Ambispora</taxon>
    </lineage>
</organism>
<keyword evidence="3" id="KW-1185">Reference proteome</keyword>